<evidence type="ECO:0000313" key="2">
    <source>
        <dbReference type="EMBL" id="RAK76796.1"/>
    </source>
</evidence>
<dbReference type="AlphaFoldDB" id="A0A8G1RSN1"/>
<reference evidence="2 3" key="1">
    <citation type="submission" date="2018-02" db="EMBL/GenBank/DDBJ databases">
        <title>The genomes of Aspergillus section Nigri reveals drivers in fungal speciation.</title>
        <authorList>
            <consortium name="DOE Joint Genome Institute"/>
            <person name="Vesth T.C."/>
            <person name="Nybo J."/>
            <person name="Theobald S."/>
            <person name="Brandl J."/>
            <person name="Frisvad J.C."/>
            <person name="Nielsen K.F."/>
            <person name="Lyhne E.K."/>
            <person name="Kogle M.E."/>
            <person name="Kuo A."/>
            <person name="Riley R."/>
            <person name="Clum A."/>
            <person name="Nolan M."/>
            <person name="Lipzen A."/>
            <person name="Salamov A."/>
            <person name="Henrissat B."/>
            <person name="Wiebenga A."/>
            <person name="De vries R.P."/>
            <person name="Grigoriev I.V."/>
            <person name="Mortensen U.H."/>
            <person name="Andersen M.R."/>
            <person name="Baker S.E."/>
        </authorList>
    </citation>
    <scope>NUCLEOTIDE SEQUENCE [LARGE SCALE GENOMIC DNA]</scope>
    <source>
        <strain evidence="2 3">CBS 313.89</strain>
    </source>
</reference>
<gene>
    <name evidence="2" type="ORF">BO72DRAFT_448490</name>
</gene>
<dbReference type="EMBL" id="KZ824646">
    <property type="protein sequence ID" value="RAK76796.1"/>
    <property type="molecule type" value="Genomic_DNA"/>
</dbReference>
<accession>A0A8G1RSN1</accession>
<feature type="region of interest" description="Disordered" evidence="1">
    <location>
        <begin position="40"/>
        <end position="59"/>
    </location>
</feature>
<sequence length="59" mass="6389">MRLSTVYGTAHHAASSIPARVLSVNLQTKMGARRVVVRSPRMAHGKNRRSPLLPGGARL</sequence>
<evidence type="ECO:0000256" key="1">
    <source>
        <dbReference type="SAM" id="MobiDB-lite"/>
    </source>
</evidence>
<name>A0A8G1RSN1_9EURO</name>
<dbReference type="RefSeq" id="XP_040800806.1">
    <property type="nucleotide sequence ID" value="XM_040944800.1"/>
</dbReference>
<protein>
    <submittedName>
        <fullName evidence="2">Uncharacterized protein</fullName>
    </submittedName>
</protein>
<dbReference type="VEuPathDB" id="FungiDB:BO72DRAFT_448490"/>
<organism evidence="2 3">
    <name type="scientific">Aspergillus fijiensis CBS 313.89</name>
    <dbReference type="NCBI Taxonomy" id="1448319"/>
    <lineage>
        <taxon>Eukaryota</taxon>
        <taxon>Fungi</taxon>
        <taxon>Dikarya</taxon>
        <taxon>Ascomycota</taxon>
        <taxon>Pezizomycotina</taxon>
        <taxon>Eurotiomycetes</taxon>
        <taxon>Eurotiomycetidae</taxon>
        <taxon>Eurotiales</taxon>
        <taxon>Aspergillaceae</taxon>
        <taxon>Aspergillus</taxon>
    </lineage>
</organism>
<evidence type="ECO:0000313" key="3">
    <source>
        <dbReference type="Proteomes" id="UP000249789"/>
    </source>
</evidence>
<dbReference type="GeneID" id="63862133"/>
<keyword evidence="3" id="KW-1185">Reference proteome</keyword>
<feature type="compositionally biased region" description="Basic residues" evidence="1">
    <location>
        <begin position="40"/>
        <end position="49"/>
    </location>
</feature>
<dbReference type="Proteomes" id="UP000249789">
    <property type="component" value="Unassembled WGS sequence"/>
</dbReference>
<proteinExistence type="predicted"/>